<reference evidence="1" key="1">
    <citation type="submission" date="2014-11" db="EMBL/GenBank/DDBJ databases">
        <authorList>
            <person name="Amaro Gonzalez C."/>
        </authorList>
    </citation>
    <scope>NUCLEOTIDE SEQUENCE</scope>
</reference>
<accession>A0A0E9Q9Y0</accession>
<evidence type="ECO:0000313" key="1">
    <source>
        <dbReference type="EMBL" id="JAH12903.1"/>
    </source>
</evidence>
<sequence length="27" mass="3102">MPADEGSQWKEIRSRVITLSLGWLSKL</sequence>
<organism evidence="1">
    <name type="scientific">Anguilla anguilla</name>
    <name type="common">European freshwater eel</name>
    <name type="synonym">Muraena anguilla</name>
    <dbReference type="NCBI Taxonomy" id="7936"/>
    <lineage>
        <taxon>Eukaryota</taxon>
        <taxon>Metazoa</taxon>
        <taxon>Chordata</taxon>
        <taxon>Craniata</taxon>
        <taxon>Vertebrata</taxon>
        <taxon>Euteleostomi</taxon>
        <taxon>Actinopterygii</taxon>
        <taxon>Neopterygii</taxon>
        <taxon>Teleostei</taxon>
        <taxon>Anguilliformes</taxon>
        <taxon>Anguillidae</taxon>
        <taxon>Anguilla</taxon>
    </lineage>
</organism>
<dbReference type="EMBL" id="GBXM01095674">
    <property type="protein sequence ID" value="JAH12903.1"/>
    <property type="molecule type" value="Transcribed_RNA"/>
</dbReference>
<dbReference type="AlphaFoldDB" id="A0A0E9Q9Y0"/>
<proteinExistence type="predicted"/>
<protein>
    <submittedName>
        <fullName evidence="1">Uncharacterized protein</fullName>
    </submittedName>
</protein>
<name>A0A0E9Q9Y0_ANGAN</name>
<reference evidence="1" key="2">
    <citation type="journal article" date="2015" name="Fish Shellfish Immunol.">
        <title>Early steps in the European eel (Anguilla anguilla)-Vibrio vulnificus interaction in the gills: Role of the RtxA13 toxin.</title>
        <authorList>
            <person name="Callol A."/>
            <person name="Pajuelo D."/>
            <person name="Ebbesson L."/>
            <person name="Teles M."/>
            <person name="MacKenzie S."/>
            <person name="Amaro C."/>
        </authorList>
    </citation>
    <scope>NUCLEOTIDE SEQUENCE</scope>
</reference>